<keyword evidence="4" id="KW-1185">Reference proteome</keyword>
<evidence type="ECO:0000256" key="1">
    <source>
        <dbReference type="ARBA" id="ARBA00022801"/>
    </source>
</evidence>
<dbReference type="AlphaFoldDB" id="E4RRD1"/>
<dbReference type="InterPro" id="IPR029058">
    <property type="entry name" value="AB_hydrolase_fold"/>
</dbReference>
<dbReference type="SUPFAM" id="SSF53474">
    <property type="entry name" value="alpha/beta-Hydrolases"/>
    <property type="match status" value="1"/>
</dbReference>
<dbReference type="PANTHER" id="PTHR46118">
    <property type="entry name" value="PROTEIN ABHD11"/>
    <property type="match status" value="1"/>
</dbReference>
<sequence>MKLHFRKTGEGKPLVVLHGVFGSSDNLHTVCKQIGEAGYEVYMVDARNHGQSERGEDFNYQVLAQDLDEFLSEQGLDKPFLLGHSMGGKTVLYYSQHYVNYSGLILVDIAARGYKRHHDHIIQGLQAIDPKAITSRKEAEEIFSQYVTDPGERQFLLKNLYRTDDGAFDWRINVPVLAANAGEVVANIELAKEVDVPLLLMRGGASNYVRDSDFDEVKAYYPKAELLTVPGANHWVHATNSTGFVSGVLNFLKRI</sequence>
<name>E4RRD1_LEAB4</name>
<dbReference type="OrthoDB" id="9808398at2"/>
<proteinExistence type="predicted"/>
<dbReference type="Gene3D" id="3.40.50.1820">
    <property type="entry name" value="alpha/beta hydrolase"/>
    <property type="match status" value="1"/>
</dbReference>
<dbReference type="KEGG" id="lby:Lbys_2802"/>
<keyword evidence="1 3" id="KW-0378">Hydrolase</keyword>
<evidence type="ECO:0000313" key="4">
    <source>
        <dbReference type="Proteomes" id="UP000007435"/>
    </source>
</evidence>
<dbReference type="EMBL" id="CP002305">
    <property type="protein sequence ID" value="ADQ18464.1"/>
    <property type="molecule type" value="Genomic_DNA"/>
</dbReference>
<accession>E4RRD1</accession>
<dbReference type="Proteomes" id="UP000007435">
    <property type="component" value="Chromosome"/>
</dbReference>
<dbReference type="eggNOG" id="COG2267">
    <property type="taxonomic scope" value="Bacteria"/>
</dbReference>
<reference evidence="3 4" key="2">
    <citation type="journal article" date="2011" name="Stand. Genomic Sci.">
        <title>Complete genome sequence of Leadbetterella byssophila type strain (4M15).</title>
        <authorList>
            <person name="Abt B."/>
            <person name="Teshima H."/>
            <person name="Lucas S."/>
            <person name="Lapidus A."/>
            <person name="Del Rio T.G."/>
            <person name="Nolan M."/>
            <person name="Tice H."/>
            <person name="Cheng J.F."/>
            <person name="Pitluck S."/>
            <person name="Liolios K."/>
            <person name="Pagani I."/>
            <person name="Ivanova N."/>
            <person name="Mavromatis K."/>
            <person name="Pati A."/>
            <person name="Tapia R."/>
            <person name="Han C."/>
            <person name="Goodwin L."/>
            <person name="Chen A."/>
            <person name="Palaniappan K."/>
            <person name="Land M."/>
            <person name="Hauser L."/>
            <person name="Chang Y.J."/>
            <person name="Jeffries C.D."/>
            <person name="Rohde M."/>
            <person name="Goker M."/>
            <person name="Tindall B.J."/>
            <person name="Detter J.C."/>
            <person name="Woyke T."/>
            <person name="Bristow J."/>
            <person name="Eisen J.A."/>
            <person name="Markowitz V."/>
            <person name="Hugenholtz P."/>
            <person name="Klenk H.P."/>
            <person name="Kyrpides N.C."/>
        </authorList>
    </citation>
    <scope>NUCLEOTIDE SEQUENCE [LARGE SCALE GENOMIC DNA]</scope>
    <source>
        <strain evidence="4">DSM 17132 / JCM 16389 / KACC 11308 / NBRC 106382 / 4M15</strain>
    </source>
</reference>
<dbReference type="InterPro" id="IPR000073">
    <property type="entry name" value="AB_hydrolase_1"/>
</dbReference>
<evidence type="ECO:0000313" key="3">
    <source>
        <dbReference type="EMBL" id="ADQ18464.1"/>
    </source>
</evidence>
<organism evidence="3 4">
    <name type="scientific">Leadbetterella byssophila (strain DSM 17132 / JCM 16389 / KACC 11308 / NBRC 106382 / 4M15)</name>
    <dbReference type="NCBI Taxonomy" id="649349"/>
    <lineage>
        <taxon>Bacteria</taxon>
        <taxon>Pseudomonadati</taxon>
        <taxon>Bacteroidota</taxon>
        <taxon>Cytophagia</taxon>
        <taxon>Cytophagales</taxon>
        <taxon>Leadbetterellaceae</taxon>
        <taxon>Leadbetterella</taxon>
    </lineage>
</organism>
<evidence type="ECO:0000259" key="2">
    <source>
        <dbReference type="Pfam" id="PF00561"/>
    </source>
</evidence>
<dbReference type="Pfam" id="PF00561">
    <property type="entry name" value="Abhydrolase_1"/>
    <property type="match status" value="1"/>
</dbReference>
<dbReference type="STRING" id="649349.Lbys_2802"/>
<feature type="domain" description="AB hydrolase-1" evidence="2">
    <location>
        <begin position="12"/>
        <end position="107"/>
    </location>
</feature>
<gene>
    <name evidence="3" type="ordered locus">Lbys_2802</name>
</gene>
<dbReference type="HOGENOM" id="CLU_020336_53_0_10"/>
<dbReference type="GO" id="GO:0016787">
    <property type="term" value="F:hydrolase activity"/>
    <property type="evidence" value="ECO:0007669"/>
    <property type="project" value="UniProtKB-KW"/>
</dbReference>
<reference key="1">
    <citation type="submission" date="2010-11" db="EMBL/GenBank/DDBJ databases">
        <title>The complete genome of Leadbetterella byssophila DSM 17132.</title>
        <authorList>
            <consortium name="US DOE Joint Genome Institute (JGI-PGF)"/>
            <person name="Lucas S."/>
            <person name="Copeland A."/>
            <person name="Lapidus A."/>
            <person name="Glavina del Rio T."/>
            <person name="Dalin E."/>
            <person name="Tice H."/>
            <person name="Bruce D."/>
            <person name="Goodwin L."/>
            <person name="Pitluck S."/>
            <person name="Kyrpides N."/>
            <person name="Mavromatis K."/>
            <person name="Ivanova N."/>
            <person name="Teshima H."/>
            <person name="Brettin T."/>
            <person name="Detter J.C."/>
            <person name="Han C."/>
            <person name="Tapia R."/>
            <person name="Land M."/>
            <person name="Hauser L."/>
            <person name="Markowitz V."/>
            <person name="Cheng J.-F."/>
            <person name="Hugenholtz P."/>
            <person name="Woyke T."/>
            <person name="Wu D."/>
            <person name="Tindall B."/>
            <person name="Pomrenke H.G."/>
            <person name="Brambilla E."/>
            <person name="Klenk H.-P."/>
            <person name="Eisen J.A."/>
        </authorList>
    </citation>
    <scope>NUCLEOTIDE SEQUENCE [LARGE SCALE GENOMIC DNA]</scope>
    <source>
        <strain>DSM 17132</strain>
    </source>
</reference>
<dbReference type="PANTHER" id="PTHR46118:SF4">
    <property type="entry name" value="PROTEIN ABHD11"/>
    <property type="match status" value="1"/>
</dbReference>
<dbReference type="RefSeq" id="WP_013409496.1">
    <property type="nucleotide sequence ID" value="NC_014655.1"/>
</dbReference>
<protein>
    <submittedName>
        <fullName evidence="3">Alpha/beta hydrolase fold protein</fullName>
    </submittedName>
</protein>